<gene>
    <name evidence="5" type="ordered locus">RLO149_c015420</name>
</gene>
<dbReference type="InterPro" id="IPR011711">
    <property type="entry name" value="GntR_C"/>
</dbReference>
<dbReference type="Gene3D" id="1.20.120.530">
    <property type="entry name" value="GntR ligand-binding domain-like"/>
    <property type="match status" value="1"/>
</dbReference>
<feature type="domain" description="HTH gntR-type" evidence="4">
    <location>
        <begin position="3"/>
        <end position="70"/>
    </location>
</feature>
<name>F7ZFZ7_ROSLO</name>
<protein>
    <submittedName>
        <fullName evidence="5">HTH type transcriptional regulator, gntR family</fullName>
    </submittedName>
</protein>
<dbReference type="SUPFAM" id="SSF46785">
    <property type="entry name" value="Winged helix' DNA-binding domain"/>
    <property type="match status" value="1"/>
</dbReference>
<dbReference type="InterPro" id="IPR008920">
    <property type="entry name" value="TF_FadR/GntR_C"/>
</dbReference>
<dbReference type="SMART" id="SM00895">
    <property type="entry name" value="FCD"/>
    <property type="match status" value="1"/>
</dbReference>
<dbReference type="CDD" id="cd07377">
    <property type="entry name" value="WHTH_GntR"/>
    <property type="match status" value="1"/>
</dbReference>
<organism evidence="5 6">
    <name type="scientific">Roseobacter litoralis (strain ATCC 49566 / DSM 6996 / JCM 21268 / NBRC 15278 / OCh 149)</name>
    <dbReference type="NCBI Taxonomy" id="391595"/>
    <lineage>
        <taxon>Bacteria</taxon>
        <taxon>Pseudomonadati</taxon>
        <taxon>Pseudomonadota</taxon>
        <taxon>Alphaproteobacteria</taxon>
        <taxon>Rhodobacterales</taxon>
        <taxon>Roseobacteraceae</taxon>
        <taxon>Roseobacter</taxon>
    </lineage>
</organism>
<sequence length="223" mass="25393">MGTKQANRIADALEEMVFTGQFQEGERLDEMRLAKKFGVSRTPVREALQRLVATDLAEQLPRRGVFVRQPNSITLIEMFETMAEVEGVCGRLAAQRMTAEGLATLETLNGLCLDAIEQDDTDGYSRHNESFHHLIYRSAGNAFLEGEALRLYRRLKPFRRVQFQMRGRMQESVKEHEALVEAFAGGHAERACDILRSHVGTQGERFFHQMAQLRRNPDIRIAS</sequence>
<keyword evidence="6" id="KW-1185">Reference proteome</keyword>
<dbReference type="PANTHER" id="PTHR43537:SF49">
    <property type="entry name" value="TRANSCRIPTIONAL REGULATORY PROTEIN"/>
    <property type="match status" value="1"/>
</dbReference>
<dbReference type="Proteomes" id="UP000001353">
    <property type="component" value="Chromosome"/>
</dbReference>
<dbReference type="GO" id="GO:0003677">
    <property type="term" value="F:DNA binding"/>
    <property type="evidence" value="ECO:0007669"/>
    <property type="project" value="UniProtKB-KW"/>
</dbReference>
<evidence type="ECO:0000256" key="1">
    <source>
        <dbReference type="ARBA" id="ARBA00023015"/>
    </source>
</evidence>
<dbReference type="AlphaFoldDB" id="F7ZFZ7"/>
<dbReference type="STRING" id="391595.RLO149_c015420"/>
<dbReference type="Pfam" id="PF00392">
    <property type="entry name" value="GntR"/>
    <property type="match status" value="1"/>
</dbReference>
<dbReference type="RefSeq" id="WP_013961471.1">
    <property type="nucleotide sequence ID" value="NC_015730.1"/>
</dbReference>
<dbReference type="eggNOG" id="COG1802">
    <property type="taxonomic scope" value="Bacteria"/>
</dbReference>
<dbReference type="OrthoDB" id="7620579at2"/>
<evidence type="ECO:0000259" key="4">
    <source>
        <dbReference type="PROSITE" id="PS50949"/>
    </source>
</evidence>
<dbReference type="InterPro" id="IPR000524">
    <property type="entry name" value="Tscrpt_reg_HTH_GntR"/>
</dbReference>
<accession>F7ZFZ7</accession>
<reference evidence="5 6" key="1">
    <citation type="journal article" date="2011" name="BMC Genomics">
        <title>Comparative genome analysis and genome-guided physiological analysis of Roseobacter litoralis.</title>
        <authorList>
            <person name="Kalhoefer D."/>
            <person name="Thole S."/>
            <person name="Voget S."/>
            <person name="Lehmann R."/>
            <person name="Liesegang H."/>
            <person name="Wollher A."/>
            <person name="Daniel R."/>
            <person name="Simon M."/>
            <person name="Brinkhoff T."/>
        </authorList>
    </citation>
    <scope>NUCLEOTIDE SEQUENCE [LARGE SCALE GENOMIC DNA]</scope>
    <source>
        <strain evidence="6">ATCC 49566 / DSM 6996 / JCM 21268 / NBRC 15278 / OCh 149</strain>
    </source>
</reference>
<dbReference type="Gene3D" id="1.10.10.10">
    <property type="entry name" value="Winged helix-like DNA-binding domain superfamily/Winged helix DNA-binding domain"/>
    <property type="match status" value="1"/>
</dbReference>
<dbReference type="PROSITE" id="PS50949">
    <property type="entry name" value="HTH_GNTR"/>
    <property type="match status" value="1"/>
</dbReference>
<keyword evidence="1" id="KW-0805">Transcription regulation</keyword>
<evidence type="ECO:0000313" key="5">
    <source>
        <dbReference type="EMBL" id="AEI93537.1"/>
    </source>
</evidence>
<dbReference type="SUPFAM" id="SSF48008">
    <property type="entry name" value="GntR ligand-binding domain-like"/>
    <property type="match status" value="1"/>
</dbReference>
<evidence type="ECO:0000256" key="2">
    <source>
        <dbReference type="ARBA" id="ARBA00023125"/>
    </source>
</evidence>
<proteinExistence type="predicted"/>
<keyword evidence="3" id="KW-0804">Transcription</keyword>
<dbReference type="HOGENOM" id="CLU_017584_5_1_5"/>
<dbReference type="GO" id="GO:0003700">
    <property type="term" value="F:DNA-binding transcription factor activity"/>
    <property type="evidence" value="ECO:0007669"/>
    <property type="project" value="InterPro"/>
</dbReference>
<dbReference type="KEGG" id="rli:RLO149_c015420"/>
<dbReference type="InterPro" id="IPR036390">
    <property type="entry name" value="WH_DNA-bd_sf"/>
</dbReference>
<dbReference type="SMART" id="SM00345">
    <property type="entry name" value="HTH_GNTR"/>
    <property type="match status" value="1"/>
</dbReference>
<keyword evidence="2" id="KW-0238">DNA-binding</keyword>
<dbReference type="EMBL" id="CP002623">
    <property type="protein sequence ID" value="AEI93537.1"/>
    <property type="molecule type" value="Genomic_DNA"/>
</dbReference>
<evidence type="ECO:0000313" key="6">
    <source>
        <dbReference type="Proteomes" id="UP000001353"/>
    </source>
</evidence>
<evidence type="ECO:0000256" key="3">
    <source>
        <dbReference type="ARBA" id="ARBA00023163"/>
    </source>
</evidence>
<dbReference type="PANTHER" id="PTHR43537">
    <property type="entry name" value="TRANSCRIPTIONAL REGULATOR, GNTR FAMILY"/>
    <property type="match status" value="1"/>
</dbReference>
<dbReference type="InterPro" id="IPR036388">
    <property type="entry name" value="WH-like_DNA-bd_sf"/>
</dbReference>
<dbReference type="Pfam" id="PF07729">
    <property type="entry name" value="FCD"/>
    <property type="match status" value="1"/>
</dbReference>